<keyword evidence="1" id="KW-0560">Oxidoreductase</keyword>
<dbReference type="InterPro" id="IPR028939">
    <property type="entry name" value="P5C_Rdtase_cat_N"/>
</dbReference>
<evidence type="ECO:0000256" key="1">
    <source>
        <dbReference type="ARBA" id="ARBA00023002"/>
    </source>
</evidence>
<sequence length="212" mass="21559">MSVAIIGTGNIGSRLAADLAAGGVDVLVAGTNLDNARKLADTLDGHGTAVSVADAISQADVVVMAVWFETIKQLITEYGGRLDGKIVVDPSNPIAPDGEGGFAKTIGEHESAGGIISTLLPDGAGLVKAFGTLSAETLASASRRSPERAVGFYAADDQQAGKKVAELIRAAGFEPVRVGGIDQSIRIEVFGDLHEIGGLGHAVSKEEALSAL</sequence>
<dbReference type="InterPro" id="IPR051267">
    <property type="entry name" value="STEAP_metalloreductase"/>
</dbReference>
<accession>A0ABN1QFK6</accession>
<dbReference type="Gene3D" id="3.40.50.720">
    <property type="entry name" value="NAD(P)-binding Rossmann-like Domain"/>
    <property type="match status" value="1"/>
</dbReference>
<reference evidence="3 4" key="1">
    <citation type="journal article" date="2019" name="Int. J. Syst. Evol. Microbiol.">
        <title>The Global Catalogue of Microorganisms (GCM) 10K type strain sequencing project: providing services to taxonomists for standard genome sequencing and annotation.</title>
        <authorList>
            <consortium name="The Broad Institute Genomics Platform"/>
            <consortium name="The Broad Institute Genome Sequencing Center for Infectious Disease"/>
            <person name="Wu L."/>
            <person name="Ma J."/>
        </authorList>
    </citation>
    <scope>NUCLEOTIDE SEQUENCE [LARGE SCALE GENOMIC DNA]</scope>
    <source>
        <strain evidence="3 4">JCM 11136</strain>
    </source>
</reference>
<dbReference type="Pfam" id="PF03807">
    <property type="entry name" value="F420_oxidored"/>
    <property type="match status" value="1"/>
</dbReference>
<comment type="caution">
    <text evidence="3">The sequence shown here is derived from an EMBL/GenBank/DDBJ whole genome shotgun (WGS) entry which is preliminary data.</text>
</comment>
<dbReference type="EMBL" id="BAAAHQ010000031">
    <property type="protein sequence ID" value="GAA0941852.1"/>
    <property type="molecule type" value="Genomic_DNA"/>
</dbReference>
<feature type="domain" description="Pyrroline-5-carboxylate reductase catalytic N-terminal" evidence="2">
    <location>
        <begin position="3"/>
        <end position="93"/>
    </location>
</feature>
<dbReference type="Proteomes" id="UP001501578">
    <property type="component" value="Unassembled WGS sequence"/>
</dbReference>
<dbReference type="InterPro" id="IPR036291">
    <property type="entry name" value="NAD(P)-bd_dom_sf"/>
</dbReference>
<protein>
    <submittedName>
        <fullName evidence="3">NAD(P)-binding domain-containing protein</fullName>
    </submittedName>
</protein>
<gene>
    <name evidence="3" type="ORF">GCM10009560_54110</name>
</gene>
<evidence type="ECO:0000313" key="3">
    <source>
        <dbReference type="EMBL" id="GAA0941852.1"/>
    </source>
</evidence>
<proteinExistence type="predicted"/>
<dbReference type="PANTHER" id="PTHR14239">
    <property type="entry name" value="DUDULIN-RELATED"/>
    <property type="match status" value="1"/>
</dbReference>
<evidence type="ECO:0000313" key="4">
    <source>
        <dbReference type="Proteomes" id="UP001501578"/>
    </source>
</evidence>
<dbReference type="SUPFAM" id="SSF51735">
    <property type="entry name" value="NAD(P)-binding Rossmann-fold domains"/>
    <property type="match status" value="1"/>
</dbReference>
<dbReference type="PANTHER" id="PTHR14239:SF10">
    <property type="entry name" value="REDUCTASE"/>
    <property type="match status" value="1"/>
</dbReference>
<dbReference type="RefSeq" id="WP_343952857.1">
    <property type="nucleotide sequence ID" value="NZ_BAAAHQ010000031.1"/>
</dbReference>
<organism evidence="3 4">
    <name type="scientific">Nonomuraea longicatena</name>
    <dbReference type="NCBI Taxonomy" id="83682"/>
    <lineage>
        <taxon>Bacteria</taxon>
        <taxon>Bacillati</taxon>
        <taxon>Actinomycetota</taxon>
        <taxon>Actinomycetes</taxon>
        <taxon>Streptosporangiales</taxon>
        <taxon>Streptosporangiaceae</taxon>
        <taxon>Nonomuraea</taxon>
    </lineage>
</organism>
<evidence type="ECO:0000259" key="2">
    <source>
        <dbReference type="Pfam" id="PF03807"/>
    </source>
</evidence>
<keyword evidence="4" id="KW-1185">Reference proteome</keyword>
<name>A0ABN1QFK6_9ACTN</name>